<feature type="signal peptide" evidence="2">
    <location>
        <begin position="1"/>
        <end position="19"/>
    </location>
</feature>
<evidence type="ECO:0000256" key="2">
    <source>
        <dbReference type="RuleBase" id="RU361203"/>
    </source>
</evidence>
<organism evidence="5 6">
    <name type="scientific">Boletus reticuloceps</name>
    <dbReference type="NCBI Taxonomy" id="495285"/>
    <lineage>
        <taxon>Eukaryota</taxon>
        <taxon>Fungi</taxon>
        <taxon>Dikarya</taxon>
        <taxon>Basidiomycota</taxon>
        <taxon>Agaricomycotina</taxon>
        <taxon>Agaricomycetes</taxon>
        <taxon>Agaricomycetidae</taxon>
        <taxon>Boletales</taxon>
        <taxon>Boletineae</taxon>
        <taxon>Boletaceae</taxon>
        <taxon>Boletoideae</taxon>
        <taxon>Boletus</taxon>
    </lineage>
</organism>
<dbReference type="PANTHER" id="PTHR22953:SF145">
    <property type="entry name" value="PURPLE ACID PHOSPHATASE"/>
    <property type="match status" value="1"/>
</dbReference>
<dbReference type="InterPro" id="IPR039331">
    <property type="entry name" value="PAPs-like"/>
</dbReference>
<comment type="caution">
    <text evidence="5">The sequence shown here is derived from an EMBL/GenBank/DDBJ whole genome shotgun (WGS) entry which is preliminary data.</text>
</comment>
<dbReference type="InterPro" id="IPR029052">
    <property type="entry name" value="Metallo-depent_PP-like"/>
</dbReference>
<evidence type="ECO:0000313" key="6">
    <source>
        <dbReference type="Proteomes" id="UP000683000"/>
    </source>
</evidence>
<evidence type="ECO:0000313" key="4">
    <source>
        <dbReference type="EMBL" id="KAG6369974.1"/>
    </source>
</evidence>
<keyword evidence="2" id="KW-0378">Hydrolase</keyword>
<sequence>MLQRTLVAAAVAFLGGVNAQIYLSNYSTPFSCLAESTGMHVPGTVPCNPVEPLQQHLAFAGPTGMTISRSTHSQLDNPQVLYGERRVRNLDHLSCGTTTSKPRDSNHGQTHNTGTVSLTLNEEFIFHLHFSFIHLNPLLFGRNCSGFVTDLGLMSADNLSTKVGPYGGAANPLGPNDLNTIQSLIENKEYALISTNPPSSPIPSPVLTNSSLTHFGDITYSDYFGNNSLIPNMTSVVEGYNVLLEQYYDQMTTLTSSKAYMANSDNGGTTDKIHNITYTTSICIPGQLNFTDTVSSTVFIPAHHDRIPFHRTVDHFRMPSEESGGVCNFWYSFNYGLAHFIVLNTETDLPVGLVSPDGVGGVDAGADNGPFGYPNEQYDWFEKDLASVDRDKTPWTVVGLHRPWYIGIQNNSSADVCLQCQQAFEPLMIKYGVDLHTQGHVHAYERNAPIANCTYQLWSL</sequence>
<feature type="domain" description="Calcineurin-like phosphoesterase" evidence="3">
    <location>
        <begin position="297"/>
        <end position="444"/>
    </location>
</feature>
<dbReference type="AlphaFoldDB" id="A0A8I3A2X2"/>
<comment type="similarity">
    <text evidence="2">Belongs to the metallophosphoesterase superfamily. Purple acid phosphatase family.</text>
</comment>
<feature type="chain" id="PRO_5035336613" description="Purple acid phosphatase" evidence="2">
    <location>
        <begin position="20"/>
        <end position="460"/>
    </location>
</feature>
<dbReference type="Pfam" id="PF00149">
    <property type="entry name" value="Metallophos"/>
    <property type="match status" value="1"/>
</dbReference>
<comment type="catalytic activity">
    <reaction evidence="2">
        <text>a phosphate monoester + H2O = an alcohol + phosphate</text>
        <dbReference type="Rhea" id="RHEA:15017"/>
        <dbReference type="ChEBI" id="CHEBI:15377"/>
        <dbReference type="ChEBI" id="CHEBI:30879"/>
        <dbReference type="ChEBI" id="CHEBI:43474"/>
        <dbReference type="ChEBI" id="CHEBI:67140"/>
        <dbReference type="EC" id="3.1.3.2"/>
    </reaction>
</comment>
<dbReference type="Gene3D" id="3.60.21.10">
    <property type="match status" value="1"/>
</dbReference>
<dbReference type="Proteomes" id="UP000683000">
    <property type="component" value="Unassembled WGS sequence"/>
</dbReference>
<dbReference type="SUPFAM" id="SSF56300">
    <property type="entry name" value="Metallo-dependent phosphatases"/>
    <property type="match status" value="1"/>
</dbReference>
<dbReference type="GO" id="GO:0046872">
    <property type="term" value="F:metal ion binding"/>
    <property type="evidence" value="ECO:0007669"/>
    <property type="project" value="InterPro"/>
</dbReference>
<protein>
    <recommendedName>
        <fullName evidence="2">Purple acid phosphatase</fullName>
        <ecNumber evidence="2">3.1.3.2</ecNumber>
    </recommendedName>
</protein>
<dbReference type="PANTHER" id="PTHR22953">
    <property type="entry name" value="ACID PHOSPHATASE RELATED"/>
    <property type="match status" value="1"/>
</dbReference>
<dbReference type="InterPro" id="IPR004843">
    <property type="entry name" value="Calcineurin-like_PHP"/>
</dbReference>
<dbReference type="EMBL" id="JAGFBS010000059">
    <property type="protein sequence ID" value="KAG6369974.1"/>
    <property type="molecule type" value="Genomic_DNA"/>
</dbReference>
<name>A0A8I3A2X2_9AGAM</name>
<evidence type="ECO:0000259" key="3">
    <source>
        <dbReference type="Pfam" id="PF00149"/>
    </source>
</evidence>
<proteinExistence type="inferred from homology"/>
<dbReference type="InterPro" id="IPR008963">
    <property type="entry name" value="Purple_acid_Pase-like_N"/>
</dbReference>
<dbReference type="EMBL" id="JAGFBS010000059">
    <property type="protein sequence ID" value="KAG6369983.1"/>
    <property type="molecule type" value="Genomic_DNA"/>
</dbReference>
<gene>
    <name evidence="4" type="ORF">JVT61DRAFT_12609</name>
    <name evidence="5" type="ORF">JVT61DRAFT_12619</name>
</gene>
<keyword evidence="6" id="KW-1185">Reference proteome</keyword>
<reference evidence="5" key="1">
    <citation type="submission" date="2021-03" db="EMBL/GenBank/DDBJ databases">
        <title>Evolutionary innovations through gain and loss of genes in the ectomycorrhizal Boletales.</title>
        <authorList>
            <person name="Wu G."/>
            <person name="Miyauchi S."/>
            <person name="Morin E."/>
            <person name="Yang Z.-L."/>
            <person name="Xu J."/>
            <person name="Martin F.M."/>
        </authorList>
    </citation>
    <scope>NUCLEOTIDE SEQUENCE</scope>
    <source>
        <strain evidence="5">BR01</strain>
    </source>
</reference>
<evidence type="ECO:0000256" key="1">
    <source>
        <dbReference type="ARBA" id="ARBA00022729"/>
    </source>
</evidence>
<dbReference type="EC" id="3.1.3.2" evidence="2"/>
<evidence type="ECO:0000313" key="5">
    <source>
        <dbReference type="EMBL" id="KAG6369983.1"/>
    </source>
</evidence>
<dbReference type="OrthoDB" id="45007at2759"/>
<keyword evidence="1 2" id="KW-0732">Signal</keyword>
<accession>A0A8I3A2X2</accession>
<dbReference type="SUPFAM" id="SSF49363">
    <property type="entry name" value="Purple acid phosphatase, N-terminal domain"/>
    <property type="match status" value="1"/>
</dbReference>
<dbReference type="GO" id="GO:0003993">
    <property type="term" value="F:acid phosphatase activity"/>
    <property type="evidence" value="ECO:0007669"/>
    <property type="project" value="UniProtKB-EC"/>
</dbReference>